<name>A0A0K0Y008_9GAMM</name>
<reference evidence="1 2" key="1">
    <citation type="submission" date="2015-07" db="EMBL/GenBank/DDBJ databases">
        <authorList>
            <person name="Noorani M."/>
        </authorList>
    </citation>
    <scope>NUCLEOTIDE SEQUENCE [LARGE SCALE GENOMIC DNA]</scope>
    <source>
        <strain evidence="1 2">KCTC 42284</strain>
    </source>
</reference>
<sequence length="37" mass="4004">MLLIGAQLQVNYEYVQAIGVVGGCSGNSDHKQCQHKN</sequence>
<dbReference type="Proteomes" id="UP000066624">
    <property type="component" value="Chromosome"/>
</dbReference>
<evidence type="ECO:0000313" key="2">
    <source>
        <dbReference type="Proteomes" id="UP000066624"/>
    </source>
</evidence>
<evidence type="ECO:0000313" key="1">
    <source>
        <dbReference type="EMBL" id="AKS43250.1"/>
    </source>
</evidence>
<dbReference type="EMBL" id="CP012154">
    <property type="protein sequence ID" value="AKS43250.1"/>
    <property type="molecule type" value="Genomic_DNA"/>
</dbReference>
<dbReference type="KEGG" id="wma:WM2015_2893"/>
<gene>
    <name evidence="1" type="ORF">WM2015_2893</name>
</gene>
<organism evidence="1 2">
    <name type="scientific">Wenzhouxiangella marina</name>
    <dbReference type="NCBI Taxonomy" id="1579979"/>
    <lineage>
        <taxon>Bacteria</taxon>
        <taxon>Pseudomonadati</taxon>
        <taxon>Pseudomonadota</taxon>
        <taxon>Gammaproteobacteria</taxon>
        <taxon>Chromatiales</taxon>
        <taxon>Wenzhouxiangellaceae</taxon>
        <taxon>Wenzhouxiangella</taxon>
    </lineage>
</organism>
<protein>
    <submittedName>
        <fullName evidence="1">Uncharacterized protein</fullName>
    </submittedName>
</protein>
<keyword evidence="2" id="KW-1185">Reference proteome</keyword>
<dbReference type="AlphaFoldDB" id="A0A0K0Y008"/>
<accession>A0A0K0Y008</accession>
<proteinExistence type="predicted"/>